<keyword evidence="2" id="KW-1185">Reference proteome</keyword>
<organism evidence="1 2">
    <name type="scientific">Belliella filtrata</name>
    <dbReference type="NCBI Taxonomy" id="2923435"/>
    <lineage>
        <taxon>Bacteria</taxon>
        <taxon>Pseudomonadati</taxon>
        <taxon>Bacteroidota</taxon>
        <taxon>Cytophagia</taxon>
        <taxon>Cytophagales</taxon>
        <taxon>Cyclobacteriaceae</taxon>
        <taxon>Belliella</taxon>
    </lineage>
</organism>
<dbReference type="EMBL" id="JAKZGP010000046">
    <property type="protein sequence ID" value="MCH7410781.1"/>
    <property type="molecule type" value="Genomic_DNA"/>
</dbReference>
<evidence type="ECO:0000313" key="2">
    <source>
        <dbReference type="Proteomes" id="UP001165489"/>
    </source>
</evidence>
<proteinExistence type="predicted"/>
<dbReference type="RefSeq" id="WP_241349143.1">
    <property type="nucleotide sequence ID" value="NZ_JAKZGP010000046.1"/>
</dbReference>
<protein>
    <submittedName>
        <fullName evidence="1">DUF4221 domain-containing protein</fullName>
    </submittedName>
</protein>
<name>A0ABS9V313_9BACT</name>
<evidence type="ECO:0000313" key="1">
    <source>
        <dbReference type="EMBL" id="MCH7410781.1"/>
    </source>
</evidence>
<dbReference type="InterPro" id="IPR025316">
    <property type="entry name" value="DUF4221"/>
</dbReference>
<dbReference type="PROSITE" id="PS51257">
    <property type="entry name" value="PROKAR_LIPOPROTEIN"/>
    <property type="match status" value="1"/>
</dbReference>
<gene>
    <name evidence="1" type="ORF">MM239_15340</name>
</gene>
<comment type="caution">
    <text evidence="1">The sequence shown here is derived from an EMBL/GenBank/DDBJ whole genome shotgun (WGS) entry which is preliminary data.</text>
</comment>
<dbReference type="Proteomes" id="UP001165489">
    <property type="component" value="Unassembled WGS sequence"/>
</dbReference>
<dbReference type="SUPFAM" id="SSF50969">
    <property type="entry name" value="YVTN repeat-like/Quinoprotein amine dehydrogenase"/>
    <property type="match status" value="1"/>
</dbReference>
<sequence length="376" mass="43373">MKNLYLIFLTILVISCGKSGDAVHSSSYDDISISMDTVIVDSKDEILMAATSSFGYSYSNDLDKLFYWDGRSASMEIIDLDLLELVEKKEFEKEGPNGVGQYAYSSKYINDEIFAVGEWNEVKIIDFDGKVKKRIKLEDEWIKENLDESESLNPLVFSSDGNFMYCAITNFSKINSNIVEVDLENNTTKIFELPEFDKRENFRVTFKYDGGGMSMYAPGISTLKNNGKIIFTSDAFSNLYVYDHDTDSVTFEMITNKLTPNEKMGTYRNEVSSQESFQEEMNKINQEISFSQPLWDNKNKVFYRFSYYAKPKLNDDEETKFNVFLSILDQSFEVIGEKEISEHFKSRPQALFVKDGLIYNYLNVDDELGFVRLKIN</sequence>
<dbReference type="InterPro" id="IPR011044">
    <property type="entry name" value="Quino_amine_DH_bsu"/>
</dbReference>
<dbReference type="Pfam" id="PF13970">
    <property type="entry name" value="DUF4221"/>
    <property type="match status" value="1"/>
</dbReference>
<reference evidence="1" key="1">
    <citation type="submission" date="2022-03" db="EMBL/GenBank/DDBJ databases">
        <title>De novo assembled genomes of Belliella spp. (Cyclobacteriaceae) strains.</title>
        <authorList>
            <person name="Szabo A."/>
            <person name="Korponai K."/>
            <person name="Felfoldi T."/>
        </authorList>
    </citation>
    <scope>NUCLEOTIDE SEQUENCE</scope>
    <source>
        <strain evidence="1">DSM 111904</strain>
    </source>
</reference>
<accession>A0ABS9V313</accession>